<proteinExistence type="predicted"/>
<evidence type="ECO:0008006" key="5">
    <source>
        <dbReference type="Google" id="ProtNLM"/>
    </source>
</evidence>
<evidence type="ECO:0000256" key="1">
    <source>
        <dbReference type="SAM" id="MobiDB-lite"/>
    </source>
</evidence>
<keyword evidence="4" id="KW-1185">Reference proteome</keyword>
<gene>
    <name evidence="3" type="ORF">RY831_29145</name>
</gene>
<feature type="region of interest" description="Disordered" evidence="1">
    <location>
        <begin position="27"/>
        <end position="59"/>
    </location>
</feature>
<reference evidence="3 4" key="1">
    <citation type="submission" date="2023-10" db="EMBL/GenBank/DDBJ databases">
        <title>Noviherbaspirillum sp. CPCC 100848 genome assembly.</title>
        <authorList>
            <person name="Li X.Y."/>
            <person name="Fang X.M."/>
        </authorList>
    </citation>
    <scope>NUCLEOTIDE SEQUENCE [LARGE SCALE GENOMIC DNA]</scope>
    <source>
        <strain evidence="3 4">CPCC 100848</strain>
    </source>
</reference>
<feature type="chain" id="PRO_5045962195" description="Peptidoglycan-associated lipoprotein" evidence="2">
    <location>
        <begin position="18"/>
        <end position="72"/>
    </location>
</feature>
<accession>A0ABU6JHS8</accession>
<dbReference type="RefSeq" id="WP_326509852.1">
    <property type="nucleotide sequence ID" value="NZ_JAWIIV010000046.1"/>
</dbReference>
<dbReference type="Proteomes" id="UP001352263">
    <property type="component" value="Unassembled WGS sequence"/>
</dbReference>
<evidence type="ECO:0000313" key="3">
    <source>
        <dbReference type="EMBL" id="MEC4723230.1"/>
    </source>
</evidence>
<feature type="signal peptide" evidence="2">
    <location>
        <begin position="1"/>
        <end position="17"/>
    </location>
</feature>
<comment type="caution">
    <text evidence="3">The sequence shown here is derived from an EMBL/GenBank/DDBJ whole genome shotgun (WGS) entry which is preliminary data.</text>
</comment>
<keyword evidence="2" id="KW-0732">Signal</keyword>
<organism evidence="3 4">
    <name type="scientific">Noviherbaspirillum album</name>
    <dbReference type="NCBI Taxonomy" id="3080276"/>
    <lineage>
        <taxon>Bacteria</taxon>
        <taxon>Pseudomonadati</taxon>
        <taxon>Pseudomonadota</taxon>
        <taxon>Betaproteobacteria</taxon>
        <taxon>Burkholderiales</taxon>
        <taxon>Oxalobacteraceae</taxon>
        <taxon>Noviherbaspirillum</taxon>
    </lineage>
</organism>
<dbReference type="PROSITE" id="PS51257">
    <property type="entry name" value="PROKAR_LIPOPROTEIN"/>
    <property type="match status" value="1"/>
</dbReference>
<evidence type="ECO:0000256" key="2">
    <source>
        <dbReference type="SAM" id="SignalP"/>
    </source>
</evidence>
<protein>
    <recommendedName>
        <fullName evidence="5">Peptidoglycan-associated lipoprotein</fullName>
    </recommendedName>
</protein>
<dbReference type="EMBL" id="JAWIIV010000046">
    <property type="protein sequence ID" value="MEC4723230.1"/>
    <property type="molecule type" value="Genomic_DNA"/>
</dbReference>
<name>A0ABU6JHS8_9BURK</name>
<feature type="compositionally biased region" description="Gly residues" evidence="1">
    <location>
        <begin position="31"/>
        <end position="52"/>
    </location>
</feature>
<sequence length="72" mass="7216">MNRFTTIILLAIAGFLAGCSDMPMRSSFSSGGAGTDGMTSSGGAGTPGGVSGAGNSWYNGQKDISRQIYFGA</sequence>
<evidence type="ECO:0000313" key="4">
    <source>
        <dbReference type="Proteomes" id="UP001352263"/>
    </source>
</evidence>